<evidence type="ECO:0000313" key="1">
    <source>
        <dbReference type="EMBL" id="CAL1357096.1"/>
    </source>
</evidence>
<gene>
    <name evidence="1" type="ORF">LTRI10_LOCUS4753</name>
</gene>
<accession>A0AAV2CM29</accession>
<proteinExistence type="predicted"/>
<sequence>MPTQRNLCCGRKFSGVASSTTPRNSTMPQGQNNIVELNDVVSLTVFQAEQCREWVQRRRYGNFVGGGVNDVAGS</sequence>
<dbReference type="AlphaFoldDB" id="A0AAV2CM29"/>
<evidence type="ECO:0000313" key="2">
    <source>
        <dbReference type="Proteomes" id="UP001497516"/>
    </source>
</evidence>
<organism evidence="1 2">
    <name type="scientific">Linum trigynum</name>
    <dbReference type="NCBI Taxonomy" id="586398"/>
    <lineage>
        <taxon>Eukaryota</taxon>
        <taxon>Viridiplantae</taxon>
        <taxon>Streptophyta</taxon>
        <taxon>Embryophyta</taxon>
        <taxon>Tracheophyta</taxon>
        <taxon>Spermatophyta</taxon>
        <taxon>Magnoliopsida</taxon>
        <taxon>eudicotyledons</taxon>
        <taxon>Gunneridae</taxon>
        <taxon>Pentapetalae</taxon>
        <taxon>rosids</taxon>
        <taxon>fabids</taxon>
        <taxon>Malpighiales</taxon>
        <taxon>Linaceae</taxon>
        <taxon>Linum</taxon>
    </lineage>
</organism>
<keyword evidence="2" id="KW-1185">Reference proteome</keyword>
<reference evidence="1 2" key="1">
    <citation type="submission" date="2024-04" db="EMBL/GenBank/DDBJ databases">
        <authorList>
            <person name="Fracassetti M."/>
        </authorList>
    </citation>
    <scope>NUCLEOTIDE SEQUENCE [LARGE SCALE GENOMIC DNA]</scope>
</reference>
<dbReference type="EMBL" id="OZ034813">
    <property type="protein sequence ID" value="CAL1357096.1"/>
    <property type="molecule type" value="Genomic_DNA"/>
</dbReference>
<name>A0AAV2CM29_9ROSI</name>
<dbReference type="Proteomes" id="UP001497516">
    <property type="component" value="Chromosome 1"/>
</dbReference>
<protein>
    <submittedName>
        <fullName evidence="1">Uncharacterized protein</fullName>
    </submittedName>
</protein>